<evidence type="ECO:0000256" key="7">
    <source>
        <dbReference type="RuleBase" id="RU003993"/>
    </source>
</evidence>
<evidence type="ECO:0000256" key="4">
    <source>
        <dbReference type="ARBA" id="ARBA00019232"/>
    </source>
</evidence>
<dbReference type="InterPro" id="IPR019758">
    <property type="entry name" value="Pept_S26A_signal_pept_1_CS"/>
</dbReference>
<evidence type="ECO:0000256" key="2">
    <source>
        <dbReference type="ARBA" id="ARBA00009370"/>
    </source>
</evidence>
<dbReference type="Proteomes" id="UP001475781">
    <property type="component" value="Chromosome"/>
</dbReference>
<dbReference type="InterPro" id="IPR019533">
    <property type="entry name" value="Peptidase_S26"/>
</dbReference>
<dbReference type="Gene3D" id="2.10.109.10">
    <property type="entry name" value="Umud Fragment, subunit A"/>
    <property type="match status" value="1"/>
</dbReference>
<keyword evidence="7" id="KW-0472">Membrane</keyword>
<accession>A0ABZ2W0Y9</accession>
<sequence length="265" mass="29763">MDIDFPLVLVVLTFATGLIWLADKLFLRERRLAGSRASGNAAGGSAVEEEEPKEPYLVDLSRSFFPVLAIVLVLRSFLVEPFQIPSGSMLPTLEVGDFILVNKYAYGLRLPVAGTKVLTVDDPRRGDVMVFKYPKDGETNYIKRVIGEPGDRIRYKDKQLFINGEPVESRFVARLPPVELRREDLGEVEHDIYLTLGRPGGSGEGEWQVPEGHYFVMGDNRDNSNDSRYWGMVPDELVVGKAFAIWMHWKSLTSLPSFDRVGGIE</sequence>
<gene>
    <name evidence="10" type="primary">lepB</name>
    <name evidence="10" type="ORF">NLK58_18475</name>
</gene>
<dbReference type="PANTHER" id="PTHR43390:SF1">
    <property type="entry name" value="CHLOROPLAST PROCESSING PEPTIDASE"/>
    <property type="match status" value="1"/>
</dbReference>
<protein>
    <recommendedName>
        <fullName evidence="4 7">Signal peptidase I</fullName>
        <ecNumber evidence="3 7">3.4.21.89</ecNumber>
    </recommendedName>
</protein>
<dbReference type="SUPFAM" id="SSF51306">
    <property type="entry name" value="LexA/Signal peptidase"/>
    <property type="match status" value="1"/>
</dbReference>
<dbReference type="InterPro" id="IPR019756">
    <property type="entry name" value="Pept_S26A_signal_pept_1_Ser-AS"/>
</dbReference>
<reference evidence="10 11" key="1">
    <citation type="submission" date="2022-07" db="EMBL/GenBank/DDBJ databases">
        <title>A copper resistant bacterium isolated from sediment samples of deep sea hydrothermal areas.</title>
        <authorList>
            <person name="Zeng X."/>
        </authorList>
    </citation>
    <scope>NUCLEOTIDE SEQUENCE [LARGE SCALE GENOMIC DNA]</scope>
    <source>
        <strain evidence="11">CuT 6</strain>
    </source>
</reference>
<evidence type="ECO:0000256" key="1">
    <source>
        <dbReference type="ARBA" id="ARBA00000677"/>
    </source>
</evidence>
<dbReference type="EC" id="3.4.21.89" evidence="3 7"/>
<comment type="catalytic activity">
    <reaction evidence="1 7">
        <text>Cleavage of hydrophobic, N-terminal signal or leader sequences from secreted and periplasmic proteins.</text>
        <dbReference type="EC" id="3.4.21.89"/>
    </reaction>
</comment>
<dbReference type="PANTHER" id="PTHR43390">
    <property type="entry name" value="SIGNAL PEPTIDASE I"/>
    <property type="match status" value="1"/>
</dbReference>
<dbReference type="PROSITE" id="PS00761">
    <property type="entry name" value="SPASE_I_3"/>
    <property type="match status" value="1"/>
</dbReference>
<evidence type="ECO:0000313" key="11">
    <source>
        <dbReference type="Proteomes" id="UP001475781"/>
    </source>
</evidence>
<dbReference type="InterPro" id="IPR000223">
    <property type="entry name" value="Pept_S26A_signal_pept_1"/>
</dbReference>
<dbReference type="GO" id="GO:0009003">
    <property type="term" value="F:signal peptidase activity"/>
    <property type="evidence" value="ECO:0007669"/>
    <property type="project" value="UniProtKB-EC"/>
</dbReference>
<dbReference type="EMBL" id="CP101118">
    <property type="protein sequence ID" value="WZF88269.1"/>
    <property type="molecule type" value="Genomic_DNA"/>
</dbReference>
<dbReference type="Pfam" id="PF10502">
    <property type="entry name" value="Peptidase_S26"/>
    <property type="match status" value="1"/>
</dbReference>
<keyword evidence="7" id="KW-0812">Transmembrane</keyword>
<evidence type="ECO:0000256" key="8">
    <source>
        <dbReference type="RuleBase" id="RU362042"/>
    </source>
</evidence>
<dbReference type="PROSITE" id="PS00760">
    <property type="entry name" value="SPASE_I_2"/>
    <property type="match status" value="1"/>
</dbReference>
<proteinExistence type="inferred from homology"/>
<comment type="subcellular location">
    <subcellularLocation>
        <location evidence="8">Membrane</location>
        <topology evidence="8">Multi-pass membrane protein</topology>
    </subcellularLocation>
</comment>
<keyword evidence="11" id="KW-1185">Reference proteome</keyword>
<evidence type="ECO:0000256" key="6">
    <source>
        <dbReference type="ARBA" id="ARBA00022801"/>
    </source>
</evidence>
<feature type="domain" description="Peptidase S26" evidence="9">
    <location>
        <begin position="59"/>
        <end position="246"/>
    </location>
</feature>
<name>A0ABZ2W0Y9_9GAMM</name>
<keyword evidence="7" id="KW-1133">Transmembrane helix</keyword>
<dbReference type="RefSeq" id="WP_117619802.1">
    <property type="nucleotide sequence ID" value="NZ_CP101118.1"/>
</dbReference>
<comment type="caution">
    <text evidence="8">Lacks conserved residue(s) required for the propagation of feature annotation.</text>
</comment>
<dbReference type="NCBIfam" id="TIGR02227">
    <property type="entry name" value="sigpep_I_bact"/>
    <property type="match status" value="1"/>
</dbReference>
<dbReference type="InterPro" id="IPR019757">
    <property type="entry name" value="Pept_S26A_signal_pept_1_Lys-AS"/>
</dbReference>
<evidence type="ECO:0000256" key="5">
    <source>
        <dbReference type="ARBA" id="ARBA00022670"/>
    </source>
</evidence>
<evidence type="ECO:0000259" key="9">
    <source>
        <dbReference type="Pfam" id="PF10502"/>
    </source>
</evidence>
<keyword evidence="5 7" id="KW-0645">Protease</keyword>
<comment type="similarity">
    <text evidence="2 8">Belongs to the peptidase S26 family.</text>
</comment>
<dbReference type="PROSITE" id="PS00501">
    <property type="entry name" value="SPASE_I_1"/>
    <property type="match status" value="1"/>
</dbReference>
<organism evidence="10 11">
    <name type="scientific">Marinobacter metalliresistant</name>
    <dbReference type="NCBI Taxonomy" id="2961995"/>
    <lineage>
        <taxon>Bacteria</taxon>
        <taxon>Pseudomonadati</taxon>
        <taxon>Pseudomonadota</taxon>
        <taxon>Gammaproteobacteria</taxon>
        <taxon>Pseudomonadales</taxon>
        <taxon>Marinobacteraceae</taxon>
        <taxon>Marinobacter</taxon>
    </lineage>
</organism>
<dbReference type="PRINTS" id="PR00727">
    <property type="entry name" value="LEADERPTASE"/>
</dbReference>
<feature type="transmembrane region" description="Helical" evidence="7">
    <location>
        <begin position="6"/>
        <end position="27"/>
    </location>
</feature>
<evidence type="ECO:0000256" key="3">
    <source>
        <dbReference type="ARBA" id="ARBA00013208"/>
    </source>
</evidence>
<dbReference type="CDD" id="cd06530">
    <property type="entry name" value="S26_SPase_I"/>
    <property type="match status" value="1"/>
</dbReference>
<keyword evidence="6 7" id="KW-0378">Hydrolase</keyword>
<evidence type="ECO:0000313" key="10">
    <source>
        <dbReference type="EMBL" id="WZF88269.1"/>
    </source>
</evidence>
<dbReference type="InterPro" id="IPR036286">
    <property type="entry name" value="LexA/Signal_pep-like_sf"/>
</dbReference>